<dbReference type="AlphaFoldDB" id="A0A183UV76"/>
<name>A0A183UV76_TOXCA</name>
<accession>A0A183UV76</accession>
<evidence type="ECO:0000313" key="4">
    <source>
        <dbReference type="EMBL" id="VDM43717.1"/>
    </source>
</evidence>
<reference evidence="6" key="1">
    <citation type="submission" date="2016-06" db="UniProtKB">
        <authorList>
            <consortium name="WormBaseParasite"/>
        </authorList>
    </citation>
    <scope>IDENTIFICATION</scope>
</reference>
<feature type="region of interest" description="Disordered" evidence="2">
    <location>
        <begin position="62"/>
        <end position="126"/>
    </location>
</feature>
<evidence type="ECO:0000256" key="2">
    <source>
        <dbReference type="SAM" id="MobiDB-lite"/>
    </source>
</evidence>
<keyword evidence="1" id="KW-0175">Coiled coil</keyword>
<keyword evidence="3" id="KW-0472">Membrane</keyword>
<keyword evidence="5" id="KW-1185">Reference proteome</keyword>
<reference evidence="4 5" key="2">
    <citation type="submission" date="2018-11" db="EMBL/GenBank/DDBJ databases">
        <authorList>
            <consortium name="Pathogen Informatics"/>
        </authorList>
    </citation>
    <scope>NUCLEOTIDE SEQUENCE [LARGE SCALE GENOMIC DNA]</scope>
</reference>
<keyword evidence="3" id="KW-1133">Transmembrane helix</keyword>
<evidence type="ECO:0000313" key="6">
    <source>
        <dbReference type="WBParaSite" id="TCNE_0001239601-mRNA-1"/>
    </source>
</evidence>
<evidence type="ECO:0000313" key="5">
    <source>
        <dbReference type="Proteomes" id="UP000050794"/>
    </source>
</evidence>
<dbReference type="Proteomes" id="UP000050794">
    <property type="component" value="Unassembled WGS sequence"/>
</dbReference>
<keyword evidence="3" id="KW-0812">Transmembrane</keyword>
<feature type="transmembrane region" description="Helical" evidence="3">
    <location>
        <begin position="220"/>
        <end position="244"/>
    </location>
</feature>
<dbReference type="WBParaSite" id="TCNE_0001239601-mRNA-1">
    <property type="protein sequence ID" value="TCNE_0001239601-mRNA-1"/>
    <property type="gene ID" value="TCNE_0001239601"/>
</dbReference>
<gene>
    <name evidence="4" type="ORF">TCNE_LOCUS12396</name>
</gene>
<dbReference type="EMBL" id="UYWY01021245">
    <property type="protein sequence ID" value="VDM43717.1"/>
    <property type="molecule type" value="Genomic_DNA"/>
</dbReference>
<feature type="compositionally biased region" description="Polar residues" evidence="2">
    <location>
        <begin position="63"/>
        <end position="76"/>
    </location>
</feature>
<organism evidence="5 6">
    <name type="scientific">Toxocara canis</name>
    <name type="common">Canine roundworm</name>
    <dbReference type="NCBI Taxonomy" id="6265"/>
    <lineage>
        <taxon>Eukaryota</taxon>
        <taxon>Metazoa</taxon>
        <taxon>Ecdysozoa</taxon>
        <taxon>Nematoda</taxon>
        <taxon>Chromadorea</taxon>
        <taxon>Rhabditida</taxon>
        <taxon>Spirurina</taxon>
        <taxon>Ascaridomorpha</taxon>
        <taxon>Ascaridoidea</taxon>
        <taxon>Toxocaridae</taxon>
        <taxon>Toxocara</taxon>
    </lineage>
</organism>
<evidence type="ECO:0000256" key="3">
    <source>
        <dbReference type="SAM" id="Phobius"/>
    </source>
</evidence>
<protein>
    <submittedName>
        <fullName evidence="4 6">Uncharacterized protein</fullName>
    </submittedName>
</protein>
<proteinExistence type="predicted"/>
<feature type="coiled-coil region" evidence="1">
    <location>
        <begin position="151"/>
        <end position="189"/>
    </location>
</feature>
<evidence type="ECO:0000256" key="1">
    <source>
        <dbReference type="SAM" id="Coils"/>
    </source>
</evidence>
<sequence>MSLKTIGRLRVNRNDFRKRQKKLLRVLLHPAPALNLLRRSIQKKVKKPNEISKYNAEFKSVPTEPTCSVNTVSSGSPKPKTARSVSPPLAISHPIAQPPSSTIDSNDDTERKSAASGPQSPGVMSEIDDEELERRVALLQKLVFSQKRILKKSLEEASDDYRRDAQSCNEKIEREEIRQNQLLMDLKERVDKVNDMYNDVDGQVEEISKTLSVYNPSDNFAIFSLLTSFWTIILNYITVVYHLFITLKVRLVSVVSR</sequence>